<evidence type="ECO:0000313" key="2">
    <source>
        <dbReference type="EMBL" id="KAF1916806.1"/>
    </source>
</evidence>
<reference evidence="2" key="1">
    <citation type="journal article" date="2020" name="Stud. Mycol.">
        <title>101 Dothideomycetes genomes: a test case for predicting lifestyles and emergence of pathogens.</title>
        <authorList>
            <person name="Haridas S."/>
            <person name="Albert R."/>
            <person name="Binder M."/>
            <person name="Bloem J."/>
            <person name="Labutti K."/>
            <person name="Salamov A."/>
            <person name="Andreopoulos B."/>
            <person name="Baker S."/>
            <person name="Barry K."/>
            <person name="Bills G."/>
            <person name="Bluhm B."/>
            <person name="Cannon C."/>
            <person name="Castanera R."/>
            <person name="Culley D."/>
            <person name="Daum C."/>
            <person name="Ezra D."/>
            <person name="Gonzalez J."/>
            <person name="Henrissat B."/>
            <person name="Kuo A."/>
            <person name="Liang C."/>
            <person name="Lipzen A."/>
            <person name="Lutzoni F."/>
            <person name="Magnuson J."/>
            <person name="Mondo S."/>
            <person name="Nolan M."/>
            <person name="Ohm R."/>
            <person name="Pangilinan J."/>
            <person name="Park H.-J."/>
            <person name="Ramirez L."/>
            <person name="Alfaro M."/>
            <person name="Sun H."/>
            <person name="Tritt A."/>
            <person name="Yoshinaga Y."/>
            <person name="Zwiers L.-H."/>
            <person name="Turgeon B."/>
            <person name="Goodwin S."/>
            <person name="Spatafora J."/>
            <person name="Crous P."/>
            <person name="Grigoriev I."/>
        </authorList>
    </citation>
    <scope>NUCLEOTIDE SEQUENCE</scope>
    <source>
        <strain evidence="2">HMLAC05119</strain>
    </source>
</reference>
<dbReference type="Proteomes" id="UP000800096">
    <property type="component" value="Unassembled WGS sequence"/>
</dbReference>
<feature type="compositionally biased region" description="Basic residues" evidence="1">
    <location>
        <begin position="173"/>
        <end position="185"/>
    </location>
</feature>
<protein>
    <submittedName>
        <fullName evidence="2">Uncharacterized protein</fullName>
    </submittedName>
</protein>
<organism evidence="2 3">
    <name type="scientific">Ampelomyces quisqualis</name>
    <name type="common">Powdery mildew agent</name>
    <dbReference type="NCBI Taxonomy" id="50730"/>
    <lineage>
        <taxon>Eukaryota</taxon>
        <taxon>Fungi</taxon>
        <taxon>Dikarya</taxon>
        <taxon>Ascomycota</taxon>
        <taxon>Pezizomycotina</taxon>
        <taxon>Dothideomycetes</taxon>
        <taxon>Pleosporomycetidae</taxon>
        <taxon>Pleosporales</taxon>
        <taxon>Pleosporineae</taxon>
        <taxon>Phaeosphaeriaceae</taxon>
        <taxon>Ampelomyces</taxon>
    </lineage>
</organism>
<feature type="compositionally biased region" description="Low complexity" evidence="1">
    <location>
        <begin position="119"/>
        <end position="131"/>
    </location>
</feature>
<accession>A0A6A5QQ41</accession>
<evidence type="ECO:0000256" key="1">
    <source>
        <dbReference type="SAM" id="MobiDB-lite"/>
    </source>
</evidence>
<feature type="region of interest" description="Disordered" evidence="1">
    <location>
        <begin position="82"/>
        <end position="143"/>
    </location>
</feature>
<sequence length="221" mass="24472">MAKRGSSRDVVVNCAVSGVSAKHVAQDITDARNLGLSGFTLNYGDHDTPPTLIEYSTHKSYFQVRNLKSGKRILLLPAATTSQRLSRRNSNPATTTCSSLQATTKPIPAQPSSTPGPPSTTSLTGTPGNSPRQGTRLYDQRPNYQTATKKYTARLYNKHALTNPSPLSPSPNSHRRRPRRLRPRRPPSQPHPTTLLNRRVGRDQYLAQATTPTDKRRHEQM</sequence>
<evidence type="ECO:0000313" key="3">
    <source>
        <dbReference type="Proteomes" id="UP000800096"/>
    </source>
</evidence>
<gene>
    <name evidence="2" type="ORF">BDU57DRAFT_575095</name>
</gene>
<dbReference type="EMBL" id="ML979135">
    <property type="protein sequence ID" value="KAF1916806.1"/>
    <property type="molecule type" value="Genomic_DNA"/>
</dbReference>
<feature type="region of interest" description="Disordered" evidence="1">
    <location>
        <begin position="160"/>
        <end position="221"/>
    </location>
</feature>
<keyword evidence="3" id="KW-1185">Reference proteome</keyword>
<proteinExistence type="predicted"/>
<dbReference type="AlphaFoldDB" id="A0A6A5QQ41"/>
<feature type="compositionally biased region" description="Polar residues" evidence="1">
    <location>
        <begin position="82"/>
        <end position="104"/>
    </location>
</feature>
<name>A0A6A5QQ41_AMPQU</name>